<feature type="transmembrane region" description="Helical" evidence="8">
    <location>
        <begin position="265"/>
        <end position="290"/>
    </location>
</feature>
<feature type="domain" description="ABC transmembrane type-1" evidence="10">
    <location>
        <begin position="28"/>
        <end position="327"/>
    </location>
</feature>
<evidence type="ECO:0000256" key="4">
    <source>
        <dbReference type="ARBA" id="ARBA00022741"/>
    </source>
</evidence>
<evidence type="ECO:0008006" key="13">
    <source>
        <dbReference type="Google" id="ProtNLM"/>
    </source>
</evidence>
<feature type="transmembrane region" description="Helical" evidence="8">
    <location>
        <begin position="86"/>
        <end position="110"/>
    </location>
</feature>
<keyword evidence="3 8" id="KW-0812">Transmembrane</keyword>
<keyword evidence="4" id="KW-0547">Nucleotide-binding</keyword>
<keyword evidence="2" id="KW-0813">Transport</keyword>
<organism evidence="11 12">
    <name type="scientific">Candidatus Giovannonibacteria bacterium RIFCSPLOWO2_01_FULL_46_32</name>
    <dbReference type="NCBI Taxonomy" id="1798353"/>
    <lineage>
        <taxon>Bacteria</taxon>
        <taxon>Candidatus Giovannoniibacteriota</taxon>
    </lineage>
</organism>
<sequence>MVVMQSAGKKIFGLFRLFGEAFGEFKWAVVAFTLLSFLSSVLEGIGINAVIPLFSFLKNGAQGADIVSRMIEKFFNYFILPFNLQYLILFIITIFVIKTIVFFMASFIAAKTVSEFARRKRNLLFSQTFFADWPYLTKHKLGYLDQILTTYINNSSALFSHVSSLIIVTANLLIYIILAVNISAIIAFAAFVLALSSFYVFKPFFKKNEAASSEMSVVFKDVAHFVNESLLGVKTIKSIEVKDKIVERANSYFDRLKELNVRITLASILTNTLIQPIGLFFIMAAFLYFYRSDQSFNMASFAVIVYAINKIFTQAQQGQSFFHSVISYEPYLRGAMQYENEILGRKEKDLGKRNFNFRDCLRFNNVHFAYGASYGPVLKRVNFFIKKGETTGLIGPSGVGKTTIVDLMLRLLDPQRGTITLDGVDIYNIKLREWRTNIGYVSQDIFLMNGTIENNIKFYGESVTDADMIEAARMANIFDFIESLPEKFKTLVGERGIQLSVGQRQRVVLARVLARHPEILLLDEATSSLDNESEILIQKAIENLRGRVTVFTIAHRLSTVVSADRLIVLDNGRILEEGSPRELLANQNSYFFRVYHAKK</sequence>
<dbReference type="GO" id="GO:0005737">
    <property type="term" value="C:cytoplasm"/>
    <property type="evidence" value="ECO:0007669"/>
    <property type="project" value="UniProtKB-ARBA"/>
</dbReference>
<gene>
    <name evidence="11" type="ORF">A3B19_01190</name>
</gene>
<dbReference type="InterPro" id="IPR003593">
    <property type="entry name" value="AAA+_ATPase"/>
</dbReference>
<evidence type="ECO:0000259" key="9">
    <source>
        <dbReference type="PROSITE" id="PS50893"/>
    </source>
</evidence>
<feature type="domain" description="ABC transporter" evidence="9">
    <location>
        <begin position="361"/>
        <end position="596"/>
    </location>
</feature>
<evidence type="ECO:0000256" key="3">
    <source>
        <dbReference type="ARBA" id="ARBA00022692"/>
    </source>
</evidence>
<dbReference type="PROSITE" id="PS50929">
    <property type="entry name" value="ABC_TM1F"/>
    <property type="match status" value="1"/>
</dbReference>
<accession>A0A1F5XGN8</accession>
<dbReference type="InterPro" id="IPR036640">
    <property type="entry name" value="ABC1_TM_sf"/>
</dbReference>
<keyword evidence="5" id="KW-0067">ATP-binding</keyword>
<comment type="subcellular location">
    <subcellularLocation>
        <location evidence="1">Cell membrane</location>
        <topology evidence="1">Multi-pass membrane protein</topology>
    </subcellularLocation>
</comment>
<keyword evidence="7 8" id="KW-0472">Membrane</keyword>
<dbReference type="GO" id="GO:0140359">
    <property type="term" value="F:ABC-type transporter activity"/>
    <property type="evidence" value="ECO:0007669"/>
    <property type="project" value="InterPro"/>
</dbReference>
<dbReference type="InterPro" id="IPR011527">
    <property type="entry name" value="ABC1_TM_dom"/>
</dbReference>
<evidence type="ECO:0000256" key="6">
    <source>
        <dbReference type="ARBA" id="ARBA00022989"/>
    </source>
</evidence>
<proteinExistence type="predicted"/>
<evidence type="ECO:0000256" key="7">
    <source>
        <dbReference type="ARBA" id="ARBA00023136"/>
    </source>
</evidence>
<dbReference type="PROSITE" id="PS50893">
    <property type="entry name" value="ABC_TRANSPORTER_2"/>
    <property type="match status" value="1"/>
</dbReference>
<evidence type="ECO:0000256" key="8">
    <source>
        <dbReference type="SAM" id="Phobius"/>
    </source>
</evidence>
<evidence type="ECO:0000313" key="12">
    <source>
        <dbReference type="Proteomes" id="UP000177346"/>
    </source>
</evidence>
<evidence type="ECO:0000259" key="10">
    <source>
        <dbReference type="PROSITE" id="PS50929"/>
    </source>
</evidence>
<dbReference type="GO" id="GO:0005886">
    <property type="term" value="C:plasma membrane"/>
    <property type="evidence" value="ECO:0007669"/>
    <property type="project" value="UniProtKB-SubCell"/>
</dbReference>
<dbReference type="Pfam" id="PF00005">
    <property type="entry name" value="ABC_tran"/>
    <property type="match status" value="1"/>
</dbReference>
<dbReference type="EMBL" id="MFIF01000009">
    <property type="protein sequence ID" value="OGF87029.1"/>
    <property type="molecule type" value="Genomic_DNA"/>
</dbReference>
<dbReference type="SMART" id="SM00382">
    <property type="entry name" value="AAA"/>
    <property type="match status" value="1"/>
</dbReference>
<dbReference type="Gene3D" id="1.20.1560.10">
    <property type="entry name" value="ABC transporter type 1, transmembrane domain"/>
    <property type="match status" value="2"/>
</dbReference>
<dbReference type="GO" id="GO:0016887">
    <property type="term" value="F:ATP hydrolysis activity"/>
    <property type="evidence" value="ECO:0007669"/>
    <property type="project" value="InterPro"/>
</dbReference>
<dbReference type="Gene3D" id="3.40.50.300">
    <property type="entry name" value="P-loop containing nucleotide triphosphate hydrolases"/>
    <property type="match status" value="1"/>
</dbReference>
<dbReference type="PROSITE" id="PS00211">
    <property type="entry name" value="ABC_TRANSPORTER_1"/>
    <property type="match status" value="1"/>
</dbReference>
<dbReference type="InterPro" id="IPR017871">
    <property type="entry name" value="ABC_transporter-like_CS"/>
</dbReference>
<evidence type="ECO:0000256" key="1">
    <source>
        <dbReference type="ARBA" id="ARBA00004651"/>
    </source>
</evidence>
<dbReference type="PANTHER" id="PTHR24221">
    <property type="entry name" value="ATP-BINDING CASSETTE SUB-FAMILY B"/>
    <property type="match status" value="1"/>
</dbReference>
<feature type="transmembrane region" description="Helical" evidence="8">
    <location>
        <begin position="27"/>
        <end position="51"/>
    </location>
</feature>
<dbReference type="Pfam" id="PF00664">
    <property type="entry name" value="ABC_membrane"/>
    <property type="match status" value="1"/>
</dbReference>
<dbReference type="SUPFAM" id="SSF52540">
    <property type="entry name" value="P-loop containing nucleoside triphosphate hydrolases"/>
    <property type="match status" value="1"/>
</dbReference>
<dbReference type="FunFam" id="3.40.50.300:FF:000604">
    <property type="entry name" value="ABC transporter B family member 28"/>
    <property type="match status" value="1"/>
</dbReference>
<evidence type="ECO:0000313" key="11">
    <source>
        <dbReference type="EMBL" id="OGF87029.1"/>
    </source>
</evidence>
<protein>
    <recommendedName>
        <fullName evidence="13">ABC transporter ATP-binding protein</fullName>
    </recommendedName>
</protein>
<dbReference type="PANTHER" id="PTHR24221:SF654">
    <property type="entry name" value="ATP-BINDING CASSETTE SUB-FAMILY B MEMBER 6"/>
    <property type="match status" value="1"/>
</dbReference>
<dbReference type="InterPro" id="IPR039421">
    <property type="entry name" value="Type_1_exporter"/>
</dbReference>
<reference evidence="11 12" key="1">
    <citation type="journal article" date="2016" name="Nat. Commun.">
        <title>Thousands of microbial genomes shed light on interconnected biogeochemical processes in an aquifer system.</title>
        <authorList>
            <person name="Anantharaman K."/>
            <person name="Brown C.T."/>
            <person name="Hug L.A."/>
            <person name="Sharon I."/>
            <person name="Castelle C.J."/>
            <person name="Probst A.J."/>
            <person name="Thomas B.C."/>
            <person name="Singh A."/>
            <person name="Wilkins M.J."/>
            <person name="Karaoz U."/>
            <person name="Brodie E.L."/>
            <person name="Williams K.H."/>
            <person name="Hubbard S.S."/>
            <person name="Banfield J.F."/>
        </authorList>
    </citation>
    <scope>NUCLEOTIDE SEQUENCE [LARGE SCALE GENOMIC DNA]</scope>
</reference>
<dbReference type="InterPro" id="IPR003439">
    <property type="entry name" value="ABC_transporter-like_ATP-bd"/>
</dbReference>
<dbReference type="GO" id="GO:0005524">
    <property type="term" value="F:ATP binding"/>
    <property type="evidence" value="ECO:0007669"/>
    <property type="project" value="UniProtKB-KW"/>
</dbReference>
<keyword evidence="6 8" id="KW-1133">Transmembrane helix</keyword>
<feature type="transmembrane region" description="Helical" evidence="8">
    <location>
        <begin position="158"/>
        <end position="178"/>
    </location>
</feature>
<name>A0A1F5XGN8_9BACT</name>
<dbReference type="AlphaFoldDB" id="A0A1F5XGN8"/>
<evidence type="ECO:0000256" key="5">
    <source>
        <dbReference type="ARBA" id="ARBA00022840"/>
    </source>
</evidence>
<evidence type="ECO:0000256" key="2">
    <source>
        <dbReference type="ARBA" id="ARBA00022448"/>
    </source>
</evidence>
<dbReference type="GO" id="GO:0034040">
    <property type="term" value="F:ATPase-coupled lipid transmembrane transporter activity"/>
    <property type="evidence" value="ECO:0007669"/>
    <property type="project" value="TreeGrafter"/>
</dbReference>
<dbReference type="InterPro" id="IPR027417">
    <property type="entry name" value="P-loop_NTPase"/>
</dbReference>
<dbReference type="SUPFAM" id="SSF90123">
    <property type="entry name" value="ABC transporter transmembrane region"/>
    <property type="match status" value="1"/>
</dbReference>
<dbReference type="Proteomes" id="UP000177346">
    <property type="component" value="Unassembled WGS sequence"/>
</dbReference>
<comment type="caution">
    <text evidence="11">The sequence shown here is derived from an EMBL/GenBank/DDBJ whole genome shotgun (WGS) entry which is preliminary data.</text>
</comment>
<feature type="transmembrane region" description="Helical" evidence="8">
    <location>
        <begin position="184"/>
        <end position="201"/>
    </location>
</feature>